<dbReference type="PANTHER" id="PTHR34200:SF8">
    <property type="entry name" value="TRANSMEMBRANE PROTEIN"/>
    <property type="match status" value="1"/>
</dbReference>
<dbReference type="STRING" id="1590841.A0A2R6QN24"/>
<organism evidence="5 6">
    <name type="scientific">Actinidia chinensis var. chinensis</name>
    <name type="common">Chinese soft-hair kiwi</name>
    <dbReference type="NCBI Taxonomy" id="1590841"/>
    <lineage>
        <taxon>Eukaryota</taxon>
        <taxon>Viridiplantae</taxon>
        <taxon>Streptophyta</taxon>
        <taxon>Embryophyta</taxon>
        <taxon>Tracheophyta</taxon>
        <taxon>Spermatophyta</taxon>
        <taxon>Magnoliopsida</taxon>
        <taxon>eudicotyledons</taxon>
        <taxon>Gunneridae</taxon>
        <taxon>Pentapetalae</taxon>
        <taxon>asterids</taxon>
        <taxon>Ericales</taxon>
        <taxon>Actinidiaceae</taxon>
        <taxon>Actinidia</taxon>
    </lineage>
</organism>
<comment type="caution">
    <text evidence="5">The sequence shown here is derived from an EMBL/GenBank/DDBJ whole genome shotgun (WGS) entry which is preliminary data.</text>
</comment>
<feature type="region of interest" description="Disordered" evidence="1">
    <location>
        <begin position="309"/>
        <end position="359"/>
    </location>
</feature>
<evidence type="ECO:0000256" key="3">
    <source>
        <dbReference type="SAM" id="SignalP"/>
    </source>
</evidence>
<dbReference type="FunCoup" id="A0A2R6QN24">
    <property type="interactions" value="3076"/>
</dbReference>
<dbReference type="InterPro" id="IPR055780">
    <property type="entry name" value="DUF7356"/>
</dbReference>
<dbReference type="AlphaFoldDB" id="A0A2R6QN24"/>
<protein>
    <submittedName>
        <fullName evidence="5">High mobility group nucleosome-binding domain-containing protein</fullName>
    </submittedName>
</protein>
<accession>A0A2R6QN24</accession>
<feature type="region of interest" description="Disordered" evidence="1">
    <location>
        <begin position="32"/>
        <end position="155"/>
    </location>
</feature>
<keyword evidence="2" id="KW-0812">Transmembrane</keyword>
<evidence type="ECO:0000259" key="4">
    <source>
        <dbReference type="Pfam" id="PF24053"/>
    </source>
</evidence>
<proteinExistence type="predicted"/>
<dbReference type="OMA" id="GAPNMTI"/>
<reference evidence="6" key="2">
    <citation type="journal article" date="2018" name="BMC Genomics">
        <title>A manually annotated Actinidia chinensis var. chinensis (kiwifruit) genome highlights the challenges associated with draft genomes and gene prediction in plants.</title>
        <authorList>
            <person name="Pilkington S.M."/>
            <person name="Crowhurst R."/>
            <person name="Hilario E."/>
            <person name="Nardozza S."/>
            <person name="Fraser L."/>
            <person name="Peng Y."/>
            <person name="Gunaseelan K."/>
            <person name="Simpson R."/>
            <person name="Tahir J."/>
            <person name="Deroles S.C."/>
            <person name="Templeton K."/>
            <person name="Luo Z."/>
            <person name="Davy M."/>
            <person name="Cheng C."/>
            <person name="McNeilage M."/>
            <person name="Scaglione D."/>
            <person name="Liu Y."/>
            <person name="Zhang Q."/>
            <person name="Datson P."/>
            <person name="De Silva N."/>
            <person name="Gardiner S.E."/>
            <person name="Bassett H."/>
            <person name="Chagne D."/>
            <person name="McCallum J."/>
            <person name="Dzierzon H."/>
            <person name="Deng C."/>
            <person name="Wang Y.Y."/>
            <person name="Barron L."/>
            <person name="Manako K."/>
            <person name="Bowen J."/>
            <person name="Foster T.M."/>
            <person name="Erridge Z.A."/>
            <person name="Tiffin H."/>
            <person name="Waite C.N."/>
            <person name="Davies K.M."/>
            <person name="Grierson E.P."/>
            <person name="Laing W.A."/>
            <person name="Kirk R."/>
            <person name="Chen X."/>
            <person name="Wood M."/>
            <person name="Montefiori M."/>
            <person name="Brummell D.A."/>
            <person name="Schwinn K.E."/>
            <person name="Catanach A."/>
            <person name="Fullerton C."/>
            <person name="Li D."/>
            <person name="Meiyalaghan S."/>
            <person name="Nieuwenhuizen N."/>
            <person name="Read N."/>
            <person name="Prakash R."/>
            <person name="Hunter D."/>
            <person name="Zhang H."/>
            <person name="McKenzie M."/>
            <person name="Knabel M."/>
            <person name="Harris A."/>
            <person name="Allan A.C."/>
            <person name="Gleave A."/>
            <person name="Chen A."/>
            <person name="Janssen B.J."/>
            <person name="Plunkett B."/>
            <person name="Ampomah-Dwamena C."/>
            <person name="Voogd C."/>
            <person name="Leif D."/>
            <person name="Lafferty D."/>
            <person name="Souleyre E.J.F."/>
            <person name="Varkonyi-Gasic E."/>
            <person name="Gambi F."/>
            <person name="Hanley J."/>
            <person name="Yao J.L."/>
            <person name="Cheung J."/>
            <person name="David K.M."/>
            <person name="Warren B."/>
            <person name="Marsh K."/>
            <person name="Snowden K.C."/>
            <person name="Lin-Wang K."/>
            <person name="Brian L."/>
            <person name="Martinez-Sanchez M."/>
            <person name="Wang M."/>
            <person name="Ileperuma N."/>
            <person name="Macnee N."/>
            <person name="Campin R."/>
            <person name="McAtee P."/>
            <person name="Drummond R.S.M."/>
            <person name="Espley R.V."/>
            <person name="Ireland H.S."/>
            <person name="Wu R."/>
            <person name="Atkinson R.G."/>
            <person name="Karunairetnam S."/>
            <person name="Bulley S."/>
            <person name="Chunkath S."/>
            <person name="Hanley Z."/>
            <person name="Storey R."/>
            <person name="Thrimawithana A.H."/>
            <person name="Thomson S."/>
            <person name="David C."/>
            <person name="Testolin R."/>
            <person name="Huang H."/>
            <person name="Hellens R.P."/>
            <person name="Schaffer R.J."/>
        </authorList>
    </citation>
    <scope>NUCLEOTIDE SEQUENCE [LARGE SCALE GENOMIC DNA]</scope>
    <source>
        <strain evidence="6">cv. Red5</strain>
    </source>
</reference>
<dbReference type="InParanoid" id="A0A2R6QN24"/>
<dbReference type="PANTHER" id="PTHR34200">
    <property type="entry name" value="DENTIN SIALOPHOSPHOPROTEIN-LIKE ISOFORM X1"/>
    <property type="match status" value="1"/>
</dbReference>
<feature type="signal peptide" evidence="3">
    <location>
        <begin position="1"/>
        <end position="20"/>
    </location>
</feature>
<reference evidence="5 6" key="1">
    <citation type="submission" date="2017-07" db="EMBL/GenBank/DDBJ databases">
        <title>An improved, manually edited Actinidia chinensis var. chinensis (kiwifruit) genome highlights the challenges associated with draft genomes and gene prediction in plants.</title>
        <authorList>
            <person name="Pilkington S."/>
            <person name="Crowhurst R."/>
            <person name="Hilario E."/>
            <person name="Nardozza S."/>
            <person name="Fraser L."/>
            <person name="Peng Y."/>
            <person name="Gunaseelan K."/>
            <person name="Simpson R."/>
            <person name="Tahir J."/>
            <person name="Deroles S."/>
            <person name="Templeton K."/>
            <person name="Luo Z."/>
            <person name="Davy M."/>
            <person name="Cheng C."/>
            <person name="Mcneilage M."/>
            <person name="Scaglione D."/>
            <person name="Liu Y."/>
            <person name="Zhang Q."/>
            <person name="Datson P."/>
            <person name="De Silva N."/>
            <person name="Gardiner S."/>
            <person name="Bassett H."/>
            <person name="Chagne D."/>
            <person name="Mccallum J."/>
            <person name="Dzierzon H."/>
            <person name="Deng C."/>
            <person name="Wang Y.-Y."/>
            <person name="Barron N."/>
            <person name="Manako K."/>
            <person name="Bowen J."/>
            <person name="Foster T."/>
            <person name="Erridge Z."/>
            <person name="Tiffin H."/>
            <person name="Waite C."/>
            <person name="Davies K."/>
            <person name="Grierson E."/>
            <person name="Laing W."/>
            <person name="Kirk R."/>
            <person name="Chen X."/>
            <person name="Wood M."/>
            <person name="Montefiori M."/>
            <person name="Brummell D."/>
            <person name="Schwinn K."/>
            <person name="Catanach A."/>
            <person name="Fullerton C."/>
            <person name="Li D."/>
            <person name="Meiyalaghan S."/>
            <person name="Nieuwenhuizen N."/>
            <person name="Read N."/>
            <person name="Prakash R."/>
            <person name="Hunter D."/>
            <person name="Zhang H."/>
            <person name="Mckenzie M."/>
            <person name="Knabel M."/>
            <person name="Harris A."/>
            <person name="Allan A."/>
            <person name="Chen A."/>
            <person name="Janssen B."/>
            <person name="Plunkett B."/>
            <person name="Dwamena C."/>
            <person name="Voogd C."/>
            <person name="Leif D."/>
            <person name="Lafferty D."/>
            <person name="Souleyre E."/>
            <person name="Varkonyi-Gasic E."/>
            <person name="Gambi F."/>
            <person name="Hanley J."/>
            <person name="Yao J.-L."/>
            <person name="Cheung J."/>
            <person name="David K."/>
            <person name="Warren B."/>
            <person name="Marsh K."/>
            <person name="Snowden K."/>
            <person name="Lin-Wang K."/>
            <person name="Brian L."/>
            <person name="Martinez-Sanchez M."/>
            <person name="Wang M."/>
            <person name="Ileperuma N."/>
            <person name="Macnee N."/>
            <person name="Campin R."/>
            <person name="Mcatee P."/>
            <person name="Drummond R."/>
            <person name="Espley R."/>
            <person name="Ireland H."/>
            <person name="Wu R."/>
            <person name="Atkinson R."/>
            <person name="Karunairetnam S."/>
            <person name="Bulley S."/>
            <person name="Chunkath S."/>
            <person name="Hanley Z."/>
            <person name="Storey R."/>
            <person name="Thrimawithana A."/>
            <person name="Thomson S."/>
            <person name="David C."/>
            <person name="Testolin R."/>
        </authorList>
    </citation>
    <scope>NUCLEOTIDE SEQUENCE [LARGE SCALE GENOMIC DNA]</scope>
    <source>
        <strain evidence="6">cv. Red5</strain>
        <tissue evidence="5">Young leaf</tissue>
    </source>
</reference>
<keyword evidence="2" id="KW-1133">Transmembrane helix</keyword>
<sequence>MMVKYMFLLILCCAVPIAVGRVSTELEGNEISKPGLDKKSHSPLNNNSNLNEKTGGLKSVVDSNKVDQVKEEKDQVGGSKEGVENNKANEKSSSEQKQVGSKEDQVGKKDKDDSVGKGEKKEKVSEGSDSKGGTKEKPTLKKEGSHGEECDASNSCKDEKNDLVACLRVPGNESPDLSLLIQNKGNGPLSVTISAPDFVQLEKTKVQIQEKEDSKIKVSIKKEGTGSLITLTAGDGHCSIDFRDLISPNLRKETDHSANSRHIIAIPLMVLGLLVVAASAWLCVRFVRMYGPTYQKLAMELPVMGGSKEESDFNDGWNNNWDDNWDDEEAPKTPSMPVTPSLSSKGLASRRFNKEGWKD</sequence>
<evidence type="ECO:0000256" key="2">
    <source>
        <dbReference type="SAM" id="Phobius"/>
    </source>
</evidence>
<dbReference type="Proteomes" id="UP000241394">
    <property type="component" value="Chromosome LG14"/>
</dbReference>
<feature type="domain" description="DUF7356" evidence="4">
    <location>
        <begin position="142"/>
        <end position="245"/>
    </location>
</feature>
<dbReference type="Pfam" id="PF24053">
    <property type="entry name" value="DUF7356"/>
    <property type="match status" value="1"/>
</dbReference>
<keyword evidence="2" id="KW-0472">Membrane</keyword>
<feature type="compositionally biased region" description="Low complexity" evidence="1">
    <location>
        <begin position="42"/>
        <end position="51"/>
    </location>
</feature>
<name>A0A2R6QN24_ACTCC</name>
<evidence type="ECO:0000256" key="1">
    <source>
        <dbReference type="SAM" id="MobiDB-lite"/>
    </source>
</evidence>
<keyword evidence="6" id="KW-1185">Reference proteome</keyword>
<evidence type="ECO:0000313" key="5">
    <source>
        <dbReference type="EMBL" id="PSS11317.1"/>
    </source>
</evidence>
<feature type="chain" id="PRO_5015305139" evidence="3">
    <location>
        <begin position="21"/>
        <end position="359"/>
    </location>
</feature>
<feature type="transmembrane region" description="Helical" evidence="2">
    <location>
        <begin position="264"/>
        <end position="287"/>
    </location>
</feature>
<dbReference type="EMBL" id="NKQK01000014">
    <property type="protein sequence ID" value="PSS11317.1"/>
    <property type="molecule type" value="Genomic_DNA"/>
</dbReference>
<evidence type="ECO:0000313" key="6">
    <source>
        <dbReference type="Proteomes" id="UP000241394"/>
    </source>
</evidence>
<gene>
    <name evidence="5" type="ORF">CEY00_Acc15591</name>
</gene>
<feature type="compositionally biased region" description="Basic and acidic residues" evidence="1">
    <location>
        <begin position="64"/>
        <end position="149"/>
    </location>
</feature>
<dbReference type="Gramene" id="PSS11317">
    <property type="protein sequence ID" value="PSS11317"/>
    <property type="gene ID" value="CEY00_Acc15591"/>
</dbReference>
<feature type="compositionally biased region" description="Polar residues" evidence="1">
    <location>
        <begin position="336"/>
        <end position="346"/>
    </location>
</feature>
<dbReference type="OrthoDB" id="1936430at2759"/>
<keyword evidence="3" id="KW-0732">Signal</keyword>